<evidence type="ECO:0000256" key="1">
    <source>
        <dbReference type="PIRNR" id="PIRNR037226"/>
    </source>
</evidence>
<comment type="similarity">
    <text evidence="1">Belongs to the peptidase M20A family.</text>
</comment>
<dbReference type="Proteomes" id="UP001500200">
    <property type="component" value="Unassembled WGS sequence"/>
</dbReference>
<keyword evidence="4" id="KW-1185">Reference proteome</keyword>
<dbReference type="PANTHER" id="PTHR30575">
    <property type="entry name" value="PEPTIDASE M20"/>
    <property type="match status" value="1"/>
</dbReference>
<feature type="domain" description="Peptidase M20 dimerisation" evidence="2">
    <location>
        <begin position="170"/>
        <end position="260"/>
    </location>
</feature>
<dbReference type="NCBIfam" id="TIGR01891">
    <property type="entry name" value="amidohydrolases"/>
    <property type="match status" value="1"/>
</dbReference>
<sequence>MNKFKDVVGTRIDALESRLLALSHRIHANPEVAWAEVNASTWVAAELAGVGFSVRKNLCGLPTAFAATVGSGGLHLGICAEYDALPGLGHACGHNIIAAAAVGAASALAPVVDALGITLTVFGTPAEEGGGGKIELLDGGAFDGVHAAMMVHPGPLDVARAEPYAVSHSKIRYRGRASHAAAYPERGVNAADAFTVAQVAIGLLRQQLEPGLRIHGVVTRGGEAPNAIPEVTEGRWYVRAGSRAELAVLEDKVRRCFEAGALSTGCELEIEAESKPYAEFATDDAMLDLYVANATALGREFTNSGPDMRMNRASTDMGNVSQVLPAIHPYIGIGSLPSVNHQKEFAAAAITAAADRAVIDAAKAMAHTCIDLAQNAGLRERLSRRGAVRFPVDAPGIPLNLESSNVR</sequence>
<comment type="caution">
    <text evidence="3">The sequence shown here is derived from an EMBL/GenBank/DDBJ whole genome shotgun (WGS) entry which is preliminary data.</text>
</comment>
<dbReference type="PANTHER" id="PTHR30575:SF0">
    <property type="entry name" value="XAA-ARG DIPEPTIDASE"/>
    <property type="match status" value="1"/>
</dbReference>
<dbReference type="InterPro" id="IPR052030">
    <property type="entry name" value="Peptidase_M20/M20A_hydrolases"/>
</dbReference>
<protein>
    <recommendedName>
        <fullName evidence="1">Peptidase M20 domain-containing protein 2</fullName>
    </recommendedName>
</protein>
<gene>
    <name evidence="3" type="ORF">GCM10023346_47640</name>
</gene>
<dbReference type="Gene3D" id="3.30.70.360">
    <property type="match status" value="1"/>
</dbReference>
<name>A0ABP9SVC3_9MICC</name>
<organism evidence="3 4">
    <name type="scientific">Arthrobacter gyeryongensis</name>
    <dbReference type="NCBI Taxonomy" id="1650592"/>
    <lineage>
        <taxon>Bacteria</taxon>
        <taxon>Bacillati</taxon>
        <taxon>Actinomycetota</taxon>
        <taxon>Actinomycetes</taxon>
        <taxon>Micrococcales</taxon>
        <taxon>Micrococcaceae</taxon>
        <taxon>Arthrobacter</taxon>
    </lineage>
</organism>
<proteinExistence type="inferred from homology"/>
<dbReference type="InterPro" id="IPR017439">
    <property type="entry name" value="Amidohydrolase"/>
</dbReference>
<dbReference type="SUPFAM" id="SSF53187">
    <property type="entry name" value="Zn-dependent exopeptidases"/>
    <property type="match status" value="1"/>
</dbReference>
<reference evidence="4" key="1">
    <citation type="journal article" date="2019" name="Int. J. Syst. Evol. Microbiol.">
        <title>The Global Catalogue of Microorganisms (GCM) 10K type strain sequencing project: providing services to taxonomists for standard genome sequencing and annotation.</title>
        <authorList>
            <consortium name="The Broad Institute Genomics Platform"/>
            <consortium name="The Broad Institute Genome Sequencing Center for Infectious Disease"/>
            <person name="Wu L."/>
            <person name="Ma J."/>
        </authorList>
    </citation>
    <scope>NUCLEOTIDE SEQUENCE [LARGE SCALE GENOMIC DNA]</scope>
    <source>
        <strain evidence="4">JCM 18514</strain>
    </source>
</reference>
<evidence type="ECO:0000259" key="2">
    <source>
        <dbReference type="Pfam" id="PF07687"/>
    </source>
</evidence>
<dbReference type="Pfam" id="PF07687">
    <property type="entry name" value="M20_dimer"/>
    <property type="match status" value="1"/>
</dbReference>
<dbReference type="InterPro" id="IPR011650">
    <property type="entry name" value="Peptidase_M20_dimer"/>
</dbReference>
<dbReference type="Gene3D" id="3.40.630.10">
    <property type="entry name" value="Zn peptidases"/>
    <property type="match status" value="1"/>
</dbReference>
<evidence type="ECO:0000313" key="3">
    <source>
        <dbReference type="EMBL" id="GAA5201974.1"/>
    </source>
</evidence>
<dbReference type="CDD" id="cd05672">
    <property type="entry name" value="M20_ACY1L2-like"/>
    <property type="match status" value="1"/>
</dbReference>
<dbReference type="InterPro" id="IPR002933">
    <property type="entry name" value="Peptidase_M20"/>
</dbReference>
<dbReference type="InterPro" id="IPR036264">
    <property type="entry name" value="Bact_exopeptidase_dim_dom"/>
</dbReference>
<accession>A0ABP9SVC3</accession>
<dbReference type="PIRSF" id="PIRSF037226">
    <property type="entry name" value="Amidohydrolase_ACY1L2_prd"/>
    <property type="match status" value="1"/>
</dbReference>
<dbReference type="Pfam" id="PF01546">
    <property type="entry name" value="Peptidase_M20"/>
    <property type="match status" value="1"/>
</dbReference>
<dbReference type="InterPro" id="IPR017144">
    <property type="entry name" value="Xaa-Arg_dipeptidase"/>
</dbReference>
<dbReference type="RefSeq" id="WP_345453550.1">
    <property type="nucleotide sequence ID" value="NZ_BAABKK010000038.1"/>
</dbReference>
<dbReference type="SUPFAM" id="SSF55031">
    <property type="entry name" value="Bacterial exopeptidase dimerisation domain"/>
    <property type="match status" value="1"/>
</dbReference>
<dbReference type="EMBL" id="BAABKK010000038">
    <property type="protein sequence ID" value="GAA5201974.1"/>
    <property type="molecule type" value="Genomic_DNA"/>
</dbReference>
<evidence type="ECO:0000313" key="4">
    <source>
        <dbReference type="Proteomes" id="UP001500200"/>
    </source>
</evidence>